<dbReference type="SUPFAM" id="SSF56112">
    <property type="entry name" value="Protein kinase-like (PK-like)"/>
    <property type="match status" value="1"/>
</dbReference>
<dbReference type="Gene3D" id="3.30.200.20">
    <property type="entry name" value="Phosphorylase Kinase, domain 1"/>
    <property type="match status" value="1"/>
</dbReference>
<reference evidence="8" key="1">
    <citation type="submission" date="2018-12" db="EMBL/GenBank/DDBJ databases">
        <title>Novel natural products biosynthetic potential of the class Ktedonobacteria.</title>
        <authorList>
            <person name="Zheng Y."/>
            <person name="Saitou A."/>
            <person name="Wang C.M."/>
            <person name="Toyoda A."/>
            <person name="Minakuchi Y."/>
            <person name="Sekiguchi Y."/>
            <person name="Ueda K."/>
            <person name="Takano H."/>
            <person name="Sakai Y."/>
            <person name="Yokota A."/>
            <person name="Yabe S."/>
        </authorList>
    </citation>
    <scope>NUCLEOTIDE SEQUENCE</scope>
    <source>
        <strain evidence="8">A3-2</strain>
    </source>
</reference>
<feature type="transmembrane region" description="Helical" evidence="6">
    <location>
        <begin position="386"/>
        <end position="405"/>
    </location>
</feature>
<feature type="region of interest" description="Disordered" evidence="5">
    <location>
        <begin position="284"/>
        <end position="304"/>
    </location>
</feature>
<sequence>MTFPLPLKSGTVVGGHYIIDGLINRGGFGSVYRGIDTSEGDRPCAIKETYDVTPAARRQALMEAGILFTIRSKHLPQVYDAFEEGGRFYLVMQLIEGQNLLQLMQARGAPCREQEVLAWFLPIMQVLQELHSRTPAVVHRDIKPANIILTVEGYAVLVDFGVTKLYDPATASQTMIKAVTEGFSPLEQYTGTTTPQSDIYALAATMYYLLTATKPPSAISRSLRETLQPPRLLNPQISPQVEQALLKGLALNPEGRFRSMQEFAEALQGRAFFTGYADPTVRVIGEPQAGSGPAAGGRPSAGPAVIVKGPPLARPLYPSPSPSAPSSPQRAAVSPHHTRPGQGAQAVMVAPPQPLPSPMGQGCLWGLVQGISSALLVLLLRTQEALLLSLLLGWLCYLLAGFMTTRRGGSSLRGARAGFWAGISSTLIFWLVFGLGLLILVVQRLQSDLLHASQQGIPLQIGRELTRIVHQVAPWLFSLPSPGAGSRLPGPLLYLGGGLLLAMVLGWLGGLLGRRAFLNRWAPRSG</sequence>
<feature type="region of interest" description="Disordered" evidence="5">
    <location>
        <begin position="316"/>
        <end position="344"/>
    </location>
</feature>
<feature type="transmembrane region" description="Helical" evidence="6">
    <location>
        <begin position="492"/>
        <end position="512"/>
    </location>
</feature>
<dbReference type="PANTHER" id="PTHR43289:SF34">
    <property type="entry name" value="SERINE_THREONINE-PROTEIN KINASE YBDM-RELATED"/>
    <property type="match status" value="1"/>
</dbReference>
<dbReference type="InterPro" id="IPR008271">
    <property type="entry name" value="Ser/Thr_kinase_AS"/>
</dbReference>
<keyword evidence="6" id="KW-0812">Transmembrane</keyword>
<feature type="transmembrane region" description="Helical" evidence="6">
    <location>
        <begin position="417"/>
        <end position="442"/>
    </location>
</feature>
<dbReference type="InterPro" id="IPR011009">
    <property type="entry name" value="Kinase-like_dom_sf"/>
</dbReference>
<evidence type="ECO:0000313" key="8">
    <source>
        <dbReference type="EMBL" id="BBH92516.1"/>
    </source>
</evidence>
<evidence type="ECO:0000256" key="1">
    <source>
        <dbReference type="ARBA" id="ARBA00022679"/>
    </source>
</evidence>
<feature type="compositionally biased region" description="Low complexity" evidence="5">
    <location>
        <begin position="326"/>
        <end position="335"/>
    </location>
</feature>
<keyword evidence="6" id="KW-1133">Transmembrane helix</keyword>
<evidence type="ECO:0000256" key="4">
    <source>
        <dbReference type="ARBA" id="ARBA00022840"/>
    </source>
</evidence>
<dbReference type="PROSITE" id="PS00108">
    <property type="entry name" value="PROTEIN_KINASE_ST"/>
    <property type="match status" value="1"/>
</dbReference>
<evidence type="ECO:0000259" key="7">
    <source>
        <dbReference type="PROSITE" id="PS50011"/>
    </source>
</evidence>
<evidence type="ECO:0000256" key="5">
    <source>
        <dbReference type="SAM" id="MobiDB-lite"/>
    </source>
</evidence>
<keyword evidence="1" id="KW-0808">Transferase</keyword>
<dbReference type="GO" id="GO:0005524">
    <property type="term" value="F:ATP binding"/>
    <property type="evidence" value="ECO:0007669"/>
    <property type="project" value="UniProtKB-KW"/>
</dbReference>
<evidence type="ECO:0000256" key="6">
    <source>
        <dbReference type="SAM" id="Phobius"/>
    </source>
</evidence>
<keyword evidence="4" id="KW-0067">ATP-binding</keyword>
<name>A0A455SY62_9CHLR</name>
<proteinExistence type="predicted"/>
<evidence type="ECO:0000256" key="2">
    <source>
        <dbReference type="ARBA" id="ARBA00022741"/>
    </source>
</evidence>
<dbReference type="Pfam" id="PF00069">
    <property type="entry name" value="Pkinase"/>
    <property type="match status" value="1"/>
</dbReference>
<dbReference type="Gene3D" id="1.10.510.10">
    <property type="entry name" value="Transferase(Phosphotransferase) domain 1"/>
    <property type="match status" value="1"/>
</dbReference>
<gene>
    <name evidence="8" type="ORF">KTA_07150</name>
</gene>
<dbReference type="InterPro" id="IPR000719">
    <property type="entry name" value="Prot_kinase_dom"/>
</dbReference>
<dbReference type="PROSITE" id="PS50011">
    <property type="entry name" value="PROTEIN_KINASE_DOM"/>
    <property type="match status" value="1"/>
</dbReference>
<accession>A0A455SY62</accession>
<dbReference type="SMART" id="SM00220">
    <property type="entry name" value="S_TKc"/>
    <property type="match status" value="1"/>
</dbReference>
<keyword evidence="2" id="KW-0547">Nucleotide-binding</keyword>
<protein>
    <recommendedName>
        <fullName evidence="7">Protein kinase domain-containing protein</fullName>
    </recommendedName>
</protein>
<evidence type="ECO:0000256" key="3">
    <source>
        <dbReference type="ARBA" id="ARBA00022777"/>
    </source>
</evidence>
<organism evidence="8">
    <name type="scientific">Thermogemmatispora argillosa</name>
    <dbReference type="NCBI Taxonomy" id="2045280"/>
    <lineage>
        <taxon>Bacteria</taxon>
        <taxon>Bacillati</taxon>
        <taxon>Chloroflexota</taxon>
        <taxon>Ktedonobacteria</taxon>
        <taxon>Thermogemmatisporales</taxon>
        <taxon>Thermogemmatisporaceae</taxon>
        <taxon>Thermogemmatispora</taxon>
    </lineage>
</organism>
<dbReference type="PANTHER" id="PTHR43289">
    <property type="entry name" value="MITOGEN-ACTIVATED PROTEIN KINASE KINASE KINASE 20-RELATED"/>
    <property type="match status" value="1"/>
</dbReference>
<dbReference type="GO" id="GO:0004674">
    <property type="term" value="F:protein serine/threonine kinase activity"/>
    <property type="evidence" value="ECO:0007669"/>
    <property type="project" value="TreeGrafter"/>
</dbReference>
<feature type="domain" description="Protein kinase" evidence="7">
    <location>
        <begin position="17"/>
        <end position="273"/>
    </location>
</feature>
<keyword evidence="6" id="KW-0472">Membrane</keyword>
<dbReference type="AlphaFoldDB" id="A0A455SY62"/>
<keyword evidence="3" id="KW-0418">Kinase</keyword>
<dbReference type="CDD" id="cd14014">
    <property type="entry name" value="STKc_PknB_like"/>
    <property type="match status" value="1"/>
</dbReference>
<feature type="compositionally biased region" description="Low complexity" evidence="5">
    <location>
        <begin position="289"/>
        <end position="304"/>
    </location>
</feature>
<dbReference type="EMBL" id="AP019377">
    <property type="protein sequence ID" value="BBH92516.1"/>
    <property type="molecule type" value="Genomic_DNA"/>
</dbReference>